<proteinExistence type="predicted"/>
<sequence length="103" mass="10957">MARSLVTDGIMDSTGFLTRRPIAATNPVRLAYCKVAAGASTSIVCYLDTDTTGLEITVECTIIPAANLNAALPLLAIGSELKVTKINGTWKCVPHFWKADICT</sequence>
<accession>A0A0F9I1B0</accession>
<evidence type="ECO:0000313" key="1">
    <source>
        <dbReference type="EMBL" id="KKM21302.1"/>
    </source>
</evidence>
<organism evidence="1">
    <name type="scientific">marine sediment metagenome</name>
    <dbReference type="NCBI Taxonomy" id="412755"/>
    <lineage>
        <taxon>unclassified sequences</taxon>
        <taxon>metagenomes</taxon>
        <taxon>ecological metagenomes</taxon>
    </lineage>
</organism>
<protein>
    <submittedName>
        <fullName evidence="1">Uncharacterized protein</fullName>
    </submittedName>
</protein>
<comment type="caution">
    <text evidence="1">The sequence shown here is derived from an EMBL/GenBank/DDBJ whole genome shotgun (WGS) entry which is preliminary data.</text>
</comment>
<dbReference type="EMBL" id="LAZR01013579">
    <property type="protein sequence ID" value="KKM21302.1"/>
    <property type="molecule type" value="Genomic_DNA"/>
</dbReference>
<name>A0A0F9I1B0_9ZZZZ</name>
<gene>
    <name evidence="1" type="ORF">LCGC14_1636750</name>
</gene>
<dbReference type="AlphaFoldDB" id="A0A0F9I1B0"/>
<feature type="non-terminal residue" evidence="1">
    <location>
        <position position="1"/>
    </location>
</feature>
<reference evidence="1" key="1">
    <citation type="journal article" date="2015" name="Nature">
        <title>Complex archaea that bridge the gap between prokaryotes and eukaryotes.</title>
        <authorList>
            <person name="Spang A."/>
            <person name="Saw J.H."/>
            <person name="Jorgensen S.L."/>
            <person name="Zaremba-Niedzwiedzka K."/>
            <person name="Martijn J."/>
            <person name="Lind A.E."/>
            <person name="van Eijk R."/>
            <person name="Schleper C."/>
            <person name="Guy L."/>
            <person name="Ettema T.J."/>
        </authorList>
    </citation>
    <scope>NUCLEOTIDE SEQUENCE</scope>
</reference>